<sequence>MFEEAKPGARPDMTTFLILLNIVAFLGELVTDGALAQQFALWPPIAGAPADGEVGFAPWQLLTYGFLHANLAHLAFNMLGLWMFGRSVEASLGPGRMLAVYLASLVSAGLIQLAVLGYIAPAHMPTIGASGAVFGLLFAYARLFPRRIVVLLFPPIPMPAWLFATVYAVLELFLGLADTRTGIAHFAHLGGMAGSALLLVHWHVRAEPRTRPDDA</sequence>
<dbReference type="GO" id="GO:0006508">
    <property type="term" value="P:proteolysis"/>
    <property type="evidence" value="ECO:0007669"/>
    <property type="project" value="UniProtKB-KW"/>
</dbReference>
<evidence type="ECO:0000256" key="5">
    <source>
        <dbReference type="SAM" id="Phobius"/>
    </source>
</evidence>
<keyword evidence="7" id="KW-0645">Protease</keyword>
<keyword evidence="7" id="KW-0378">Hydrolase</keyword>
<feature type="transmembrane region" description="Helical" evidence="5">
    <location>
        <begin position="61"/>
        <end position="85"/>
    </location>
</feature>
<organism evidence="7 8">
    <name type="scientific">Cupriavidus pinatubonensis</name>
    <dbReference type="NCBI Taxonomy" id="248026"/>
    <lineage>
        <taxon>Bacteria</taxon>
        <taxon>Pseudomonadati</taxon>
        <taxon>Pseudomonadota</taxon>
        <taxon>Betaproteobacteria</taxon>
        <taxon>Burkholderiales</taxon>
        <taxon>Burkholderiaceae</taxon>
        <taxon>Cupriavidus</taxon>
    </lineage>
</organism>
<dbReference type="PANTHER" id="PTHR43731">
    <property type="entry name" value="RHOMBOID PROTEASE"/>
    <property type="match status" value="1"/>
</dbReference>
<evidence type="ECO:0000259" key="6">
    <source>
        <dbReference type="Pfam" id="PF01694"/>
    </source>
</evidence>
<dbReference type="Proteomes" id="UP000701702">
    <property type="component" value="Unassembled WGS sequence"/>
</dbReference>
<accession>A0ABN7ZJI5</accession>
<protein>
    <submittedName>
        <fullName evidence="7">Rhomboid protease GlpG</fullName>
        <ecNumber evidence="7">3.4.21.105</ecNumber>
    </submittedName>
</protein>
<gene>
    <name evidence="7" type="primary">glpG</name>
    <name evidence="7" type="ORF">LMG23994_05826</name>
</gene>
<dbReference type="InterPro" id="IPR035952">
    <property type="entry name" value="Rhomboid-like_sf"/>
</dbReference>
<comment type="subcellular location">
    <subcellularLocation>
        <location evidence="1">Membrane</location>
        <topology evidence="1">Multi-pass membrane protein</topology>
    </subcellularLocation>
</comment>
<evidence type="ECO:0000256" key="4">
    <source>
        <dbReference type="ARBA" id="ARBA00023136"/>
    </source>
</evidence>
<comment type="caution">
    <text evidence="7">The sequence shown here is derived from an EMBL/GenBank/DDBJ whole genome shotgun (WGS) entry which is preliminary data.</text>
</comment>
<evidence type="ECO:0000313" key="8">
    <source>
        <dbReference type="Proteomes" id="UP000701702"/>
    </source>
</evidence>
<dbReference type="InterPro" id="IPR022764">
    <property type="entry name" value="Peptidase_S54_rhomboid_dom"/>
</dbReference>
<feature type="transmembrane region" description="Helical" evidence="5">
    <location>
        <begin position="126"/>
        <end position="144"/>
    </location>
</feature>
<feature type="transmembrane region" description="Helical" evidence="5">
    <location>
        <begin position="183"/>
        <end position="202"/>
    </location>
</feature>
<keyword evidence="3 5" id="KW-1133">Transmembrane helix</keyword>
<feature type="transmembrane region" description="Helical" evidence="5">
    <location>
        <begin position="156"/>
        <end position="177"/>
    </location>
</feature>
<evidence type="ECO:0000256" key="3">
    <source>
        <dbReference type="ARBA" id="ARBA00022989"/>
    </source>
</evidence>
<evidence type="ECO:0000256" key="1">
    <source>
        <dbReference type="ARBA" id="ARBA00004141"/>
    </source>
</evidence>
<feature type="transmembrane region" description="Helical" evidence="5">
    <location>
        <begin position="16"/>
        <end position="41"/>
    </location>
</feature>
<keyword evidence="4 5" id="KW-0472">Membrane</keyword>
<dbReference type="EMBL" id="CAJZAF010000043">
    <property type="protein sequence ID" value="CAG9185643.1"/>
    <property type="molecule type" value="Genomic_DNA"/>
</dbReference>
<dbReference type="Gene3D" id="1.20.1540.10">
    <property type="entry name" value="Rhomboid-like"/>
    <property type="match status" value="1"/>
</dbReference>
<feature type="domain" description="Peptidase S54 rhomboid" evidence="6">
    <location>
        <begin position="58"/>
        <end position="198"/>
    </location>
</feature>
<keyword evidence="2 5" id="KW-0812">Transmembrane</keyword>
<name>A0ABN7ZJI5_9BURK</name>
<feature type="transmembrane region" description="Helical" evidence="5">
    <location>
        <begin position="97"/>
        <end position="120"/>
    </location>
</feature>
<proteinExistence type="predicted"/>
<reference evidence="7 8" key="1">
    <citation type="submission" date="2021-08" db="EMBL/GenBank/DDBJ databases">
        <authorList>
            <person name="Peeters C."/>
        </authorList>
    </citation>
    <scope>NUCLEOTIDE SEQUENCE [LARGE SCALE GENOMIC DNA]</scope>
    <source>
        <strain evidence="7 8">LMG 23994</strain>
    </source>
</reference>
<evidence type="ECO:0000313" key="7">
    <source>
        <dbReference type="EMBL" id="CAG9185643.1"/>
    </source>
</evidence>
<dbReference type="GO" id="GO:0008233">
    <property type="term" value="F:peptidase activity"/>
    <property type="evidence" value="ECO:0007669"/>
    <property type="project" value="UniProtKB-KW"/>
</dbReference>
<evidence type="ECO:0000256" key="2">
    <source>
        <dbReference type="ARBA" id="ARBA00022692"/>
    </source>
</evidence>
<keyword evidence="8" id="KW-1185">Reference proteome</keyword>
<dbReference type="PANTHER" id="PTHR43731:SF26">
    <property type="entry name" value="RHOMBOID-LIKE PROTEIN 10, CHLOROPLASTIC"/>
    <property type="match status" value="1"/>
</dbReference>
<dbReference type="SUPFAM" id="SSF144091">
    <property type="entry name" value="Rhomboid-like"/>
    <property type="match status" value="1"/>
</dbReference>
<dbReference type="Pfam" id="PF01694">
    <property type="entry name" value="Rhomboid"/>
    <property type="match status" value="1"/>
</dbReference>
<dbReference type="EC" id="3.4.21.105" evidence="7"/>
<dbReference type="InterPro" id="IPR050925">
    <property type="entry name" value="Rhomboid_protease_S54"/>
</dbReference>